<evidence type="ECO:0000313" key="2">
    <source>
        <dbReference type="Proteomes" id="UP000006320"/>
    </source>
</evidence>
<proteinExistence type="predicted"/>
<dbReference type="EMBL" id="BAEM01000016">
    <property type="protein sequence ID" value="GAC09055.1"/>
    <property type="molecule type" value="Genomic_DNA"/>
</dbReference>
<sequence length="38" mass="4846">MKLSELRWLFTGLYQIFWHNYLKLKVRISRYARYPVRV</sequence>
<reference evidence="1 2" key="1">
    <citation type="journal article" date="2017" name="Antonie Van Leeuwenhoek">
        <title>Rhizobium rhizosphaerae sp. nov., a novel species isolated from rice rhizosphere.</title>
        <authorList>
            <person name="Zhao J.J."/>
            <person name="Zhang J."/>
            <person name="Zhang R.J."/>
            <person name="Zhang C.W."/>
            <person name="Yin H.Q."/>
            <person name="Zhang X.X."/>
        </authorList>
    </citation>
    <scope>NUCLEOTIDE SEQUENCE [LARGE SCALE GENOMIC DNA]</scope>
    <source>
        <strain evidence="1 2">S18K6</strain>
    </source>
</reference>
<gene>
    <name evidence="1" type="ORF">GCHA_1093</name>
</gene>
<name>A0AAV3UVP1_9ALTE</name>
<accession>A0AAV3UVP1</accession>
<organism evidence="1 2">
    <name type="scientific">Paraglaciecola chathamensis S18K6</name>
    <dbReference type="NCBI Taxonomy" id="1127672"/>
    <lineage>
        <taxon>Bacteria</taxon>
        <taxon>Pseudomonadati</taxon>
        <taxon>Pseudomonadota</taxon>
        <taxon>Gammaproteobacteria</taxon>
        <taxon>Alteromonadales</taxon>
        <taxon>Alteromonadaceae</taxon>
        <taxon>Paraglaciecola</taxon>
    </lineage>
</organism>
<evidence type="ECO:0000313" key="1">
    <source>
        <dbReference type="EMBL" id="GAC09055.1"/>
    </source>
</evidence>
<protein>
    <submittedName>
        <fullName evidence="1">Uncharacterized protein</fullName>
    </submittedName>
</protein>
<dbReference type="Proteomes" id="UP000006320">
    <property type="component" value="Unassembled WGS sequence"/>
</dbReference>
<dbReference type="AlphaFoldDB" id="A0AAV3UVP1"/>
<comment type="caution">
    <text evidence="1">The sequence shown here is derived from an EMBL/GenBank/DDBJ whole genome shotgun (WGS) entry which is preliminary data.</text>
</comment>